<gene>
    <name evidence="1" type="ORF">NDI37_21090</name>
</gene>
<dbReference type="SUPFAM" id="SSF47240">
    <property type="entry name" value="Ferritin-like"/>
    <property type="match status" value="1"/>
</dbReference>
<comment type="caution">
    <text evidence="1">The sequence shown here is derived from an EMBL/GenBank/DDBJ whole genome shotgun (WGS) entry which is preliminary data.</text>
</comment>
<dbReference type="InterPro" id="IPR009078">
    <property type="entry name" value="Ferritin-like_SF"/>
</dbReference>
<keyword evidence="2" id="KW-1185">Reference proteome</keyword>
<dbReference type="CDD" id="cd00657">
    <property type="entry name" value="Ferritin_like"/>
    <property type="match status" value="1"/>
</dbReference>
<accession>A0ABV0JU70</accession>
<dbReference type="Pfam" id="PF13668">
    <property type="entry name" value="Ferritin_2"/>
    <property type="match status" value="1"/>
</dbReference>
<name>A0ABV0JU70_9CYAN</name>
<organism evidence="1 2">
    <name type="scientific">Funiculus sociatus GB2-A5</name>
    <dbReference type="NCBI Taxonomy" id="2933946"/>
    <lineage>
        <taxon>Bacteria</taxon>
        <taxon>Bacillati</taxon>
        <taxon>Cyanobacteriota</taxon>
        <taxon>Cyanophyceae</taxon>
        <taxon>Coleofasciculales</taxon>
        <taxon>Coleofasciculaceae</taxon>
        <taxon>Funiculus</taxon>
    </lineage>
</organism>
<dbReference type="Proteomes" id="UP001442494">
    <property type="component" value="Unassembled WGS sequence"/>
</dbReference>
<protein>
    <submittedName>
        <fullName evidence="1">Ferritin-like domain-containing protein</fullName>
    </submittedName>
</protein>
<sequence length="264" mass="28224">MKIFSTLTAQQATENMHSKSFNLRLIRPIATAVQAVVLVSLIFLSVLIAPAAPAYAQGAVLTPRQVVEYALTLEKLEADFYVKAIASTQNGGLANAPQPAKNAIASYGQDEAQHVVDLSAVLTALGGNPDAITIPANPNYNAILGRNPFTNLADFLLAGQYVEDLGVAAYKGQVQNLLAAGEAGKTVLAGALEIHTVEARHAAGFRYLRQTLLNADIRPWIRNQNEVIYNENRTGFPIPFSGEAFDGFATSDEVLALVAPILRP</sequence>
<dbReference type="EMBL" id="JAMPKK010000055">
    <property type="protein sequence ID" value="MEP0866952.1"/>
    <property type="molecule type" value="Genomic_DNA"/>
</dbReference>
<evidence type="ECO:0000313" key="2">
    <source>
        <dbReference type="Proteomes" id="UP001442494"/>
    </source>
</evidence>
<dbReference type="RefSeq" id="WP_242019051.1">
    <property type="nucleotide sequence ID" value="NZ_JAMPKK010000055.1"/>
</dbReference>
<evidence type="ECO:0000313" key="1">
    <source>
        <dbReference type="EMBL" id="MEP0866952.1"/>
    </source>
</evidence>
<reference evidence="1 2" key="1">
    <citation type="submission" date="2022-04" db="EMBL/GenBank/DDBJ databases">
        <title>Positive selection, recombination, and allopatry shape intraspecific diversity of widespread and dominant cyanobacteria.</title>
        <authorList>
            <person name="Wei J."/>
            <person name="Shu W."/>
            <person name="Hu C."/>
        </authorList>
    </citation>
    <scope>NUCLEOTIDE SEQUENCE [LARGE SCALE GENOMIC DNA]</scope>
    <source>
        <strain evidence="1 2">GB2-A5</strain>
    </source>
</reference>
<proteinExistence type="predicted"/>